<dbReference type="PANTHER" id="PTHR43581">
    <property type="entry name" value="ATP/GTP PHOSPHATASE"/>
    <property type="match status" value="1"/>
</dbReference>
<dbReference type="RefSeq" id="WP_190575492.1">
    <property type="nucleotide sequence ID" value="NZ_CAWPQU010000001.1"/>
</dbReference>
<evidence type="ECO:0000313" key="3">
    <source>
        <dbReference type="Proteomes" id="UP000618445"/>
    </source>
</evidence>
<organism evidence="2 3">
    <name type="scientific">Phormidium tenue FACHB-1050</name>
    <dbReference type="NCBI Taxonomy" id="2692857"/>
    <lineage>
        <taxon>Bacteria</taxon>
        <taxon>Bacillati</taxon>
        <taxon>Cyanobacteriota</taxon>
        <taxon>Cyanophyceae</taxon>
        <taxon>Oscillatoriophycideae</taxon>
        <taxon>Oscillatoriales</taxon>
        <taxon>Oscillatoriaceae</taxon>
        <taxon>Phormidium</taxon>
    </lineage>
</organism>
<feature type="domain" description="ATPase AAA-type core" evidence="1">
    <location>
        <begin position="271"/>
        <end position="348"/>
    </location>
</feature>
<evidence type="ECO:0000259" key="1">
    <source>
        <dbReference type="Pfam" id="PF13304"/>
    </source>
</evidence>
<keyword evidence="2" id="KW-0067">ATP-binding</keyword>
<dbReference type="PANTHER" id="PTHR43581:SF2">
    <property type="entry name" value="EXCINUCLEASE ATPASE SUBUNIT"/>
    <property type="match status" value="1"/>
</dbReference>
<keyword evidence="3" id="KW-1185">Reference proteome</keyword>
<dbReference type="GO" id="GO:0005524">
    <property type="term" value="F:ATP binding"/>
    <property type="evidence" value="ECO:0007669"/>
    <property type="project" value="UniProtKB-KW"/>
</dbReference>
<dbReference type="Pfam" id="PF13304">
    <property type="entry name" value="AAA_21"/>
    <property type="match status" value="1"/>
</dbReference>
<accession>A0ABR8C4M3</accession>
<dbReference type="InterPro" id="IPR003959">
    <property type="entry name" value="ATPase_AAA_core"/>
</dbReference>
<sequence length="400" mass="44827">MSNPDSNTKHPRLLSFTLDGWSVLGGRVTVPLHDGVAVLVGRNGAGKSAIIEGLKAISLCAIGKANHSESIPKILEIEILTPDKRHLIYKYERIPLSKSTERLDIDDSISDNLVEGQFSWNGYCKYIDGKQEPLWTTENGITTIINELGQNAGILGNIHLFPQTTLPENSSLKFPREMFWSYDVLNGVRIFIKTTISKRQNIAIKVSRNKKIVVDDSLGIASKLTQKIHRLMEIGKLDEFDSVCQRVGLGKITEQKSPQYVESREISEKEYFFEVKLDGVNIGFLSDGTLKVLSILIEIIVSNSRSTIIIEEPEAQIHPAMLAKLLNEIETYTYGENLIISTHSPQVVAWASPEKINLVHRKDGQTFVRQLAEDDIHSIIEYLSEEGNLGEWIYSGILDE</sequence>
<evidence type="ECO:0000313" key="2">
    <source>
        <dbReference type="EMBL" id="MBD2315427.1"/>
    </source>
</evidence>
<dbReference type="Proteomes" id="UP000618445">
    <property type="component" value="Unassembled WGS sequence"/>
</dbReference>
<comment type="caution">
    <text evidence="2">The sequence shown here is derived from an EMBL/GenBank/DDBJ whole genome shotgun (WGS) entry which is preliminary data.</text>
</comment>
<dbReference type="InterPro" id="IPR027417">
    <property type="entry name" value="P-loop_NTPase"/>
</dbReference>
<dbReference type="SUPFAM" id="SSF52540">
    <property type="entry name" value="P-loop containing nucleoside triphosphate hydrolases"/>
    <property type="match status" value="1"/>
</dbReference>
<dbReference type="Gene3D" id="3.40.50.300">
    <property type="entry name" value="P-loop containing nucleotide triphosphate hydrolases"/>
    <property type="match status" value="1"/>
</dbReference>
<keyword evidence="2" id="KW-0547">Nucleotide-binding</keyword>
<name>A0ABR8C4M3_9CYAN</name>
<dbReference type="EMBL" id="JACJQY010000001">
    <property type="protein sequence ID" value="MBD2315427.1"/>
    <property type="molecule type" value="Genomic_DNA"/>
</dbReference>
<protein>
    <submittedName>
        <fullName evidence="2">ATP-binding protein</fullName>
    </submittedName>
</protein>
<gene>
    <name evidence="2" type="ORF">H6G05_01015</name>
</gene>
<dbReference type="InterPro" id="IPR051396">
    <property type="entry name" value="Bact_Antivir_Def_Nuclease"/>
</dbReference>
<reference evidence="2 3" key="1">
    <citation type="journal article" date="2020" name="ISME J.">
        <title>Comparative genomics reveals insights into cyanobacterial evolution and habitat adaptation.</title>
        <authorList>
            <person name="Chen M.Y."/>
            <person name="Teng W.K."/>
            <person name="Zhao L."/>
            <person name="Hu C.X."/>
            <person name="Zhou Y.K."/>
            <person name="Han B.P."/>
            <person name="Song L.R."/>
            <person name="Shu W.S."/>
        </authorList>
    </citation>
    <scope>NUCLEOTIDE SEQUENCE [LARGE SCALE GENOMIC DNA]</scope>
    <source>
        <strain evidence="2 3">FACHB-1050</strain>
    </source>
</reference>
<proteinExistence type="predicted"/>